<sequence length="207" mass="23313">MSSKEYFKEIAEKWDVMSRDFFSEKVREKAYELAEVKPGKKAADIGAGTGFISEGLLDRGLTVIAIDQSNEMLEVMKKNFSGNNSIEYKVGVAEELPIESNSVDYAFANMYIHHVEKPLLAIREMVRILRPGGRIVITDLDKHNHEFLAAEQFDKWLGFEREEVLKWFEDAGLRKVKIDCVESNCCSVASNGSESASISIFAAFGEK</sequence>
<dbReference type="Gene3D" id="3.40.50.150">
    <property type="entry name" value="Vaccinia Virus protein VP39"/>
    <property type="match status" value="1"/>
</dbReference>
<dbReference type="Pfam" id="PF08241">
    <property type="entry name" value="Methyltransf_11"/>
    <property type="match status" value="1"/>
</dbReference>
<dbReference type="InterPro" id="IPR013216">
    <property type="entry name" value="Methyltransf_11"/>
</dbReference>
<keyword evidence="2" id="KW-0808">Transferase</keyword>
<name>A0A1I3I1Y6_9FIRM</name>
<gene>
    <name evidence="2" type="ORF">SAMN05192551_1202</name>
</gene>
<dbReference type="PANTHER" id="PTHR43591:SF110">
    <property type="entry name" value="RHODANESE DOMAIN-CONTAINING PROTEIN"/>
    <property type="match status" value="1"/>
</dbReference>
<dbReference type="OrthoDB" id="7365827at2"/>
<evidence type="ECO:0000259" key="1">
    <source>
        <dbReference type="Pfam" id="PF08241"/>
    </source>
</evidence>
<dbReference type="AlphaFoldDB" id="A0A1I3I1Y6"/>
<organism evidence="2 3">
    <name type="scientific">Tindallia magadiensis</name>
    <dbReference type="NCBI Taxonomy" id="69895"/>
    <lineage>
        <taxon>Bacteria</taxon>
        <taxon>Bacillati</taxon>
        <taxon>Bacillota</taxon>
        <taxon>Clostridia</taxon>
        <taxon>Peptostreptococcales</taxon>
        <taxon>Tindalliaceae</taxon>
        <taxon>Tindallia</taxon>
    </lineage>
</organism>
<evidence type="ECO:0000313" key="3">
    <source>
        <dbReference type="Proteomes" id="UP000199287"/>
    </source>
</evidence>
<dbReference type="GO" id="GO:0032259">
    <property type="term" value="P:methylation"/>
    <property type="evidence" value="ECO:0007669"/>
    <property type="project" value="UniProtKB-KW"/>
</dbReference>
<evidence type="ECO:0000313" key="2">
    <source>
        <dbReference type="EMBL" id="SFI41860.1"/>
    </source>
</evidence>
<dbReference type="SUPFAM" id="SSF53335">
    <property type="entry name" value="S-adenosyl-L-methionine-dependent methyltransferases"/>
    <property type="match status" value="1"/>
</dbReference>
<dbReference type="EMBL" id="FOQA01000020">
    <property type="protein sequence ID" value="SFI41860.1"/>
    <property type="molecule type" value="Genomic_DNA"/>
</dbReference>
<dbReference type="RefSeq" id="WP_093373961.1">
    <property type="nucleotide sequence ID" value="NZ_FOQA01000020.1"/>
</dbReference>
<keyword evidence="2" id="KW-0489">Methyltransferase</keyword>
<dbReference type="Proteomes" id="UP000199287">
    <property type="component" value="Unassembled WGS sequence"/>
</dbReference>
<reference evidence="3" key="1">
    <citation type="submission" date="2016-10" db="EMBL/GenBank/DDBJ databases">
        <authorList>
            <person name="Varghese N."/>
            <person name="Submissions S."/>
        </authorList>
    </citation>
    <scope>NUCLEOTIDE SEQUENCE [LARGE SCALE GENOMIC DNA]</scope>
    <source>
        <strain evidence="3">Z-7934</strain>
    </source>
</reference>
<protein>
    <submittedName>
        <fullName evidence="2">Methyltransferase domain-containing protein</fullName>
    </submittedName>
</protein>
<dbReference type="STRING" id="69895.SAMN05192551_1202"/>
<dbReference type="CDD" id="cd02440">
    <property type="entry name" value="AdoMet_MTases"/>
    <property type="match status" value="1"/>
</dbReference>
<dbReference type="GO" id="GO:0008757">
    <property type="term" value="F:S-adenosylmethionine-dependent methyltransferase activity"/>
    <property type="evidence" value="ECO:0007669"/>
    <property type="project" value="InterPro"/>
</dbReference>
<accession>A0A1I3I1Y6</accession>
<keyword evidence="3" id="KW-1185">Reference proteome</keyword>
<dbReference type="InterPro" id="IPR029063">
    <property type="entry name" value="SAM-dependent_MTases_sf"/>
</dbReference>
<feature type="domain" description="Methyltransferase type 11" evidence="1">
    <location>
        <begin position="44"/>
        <end position="137"/>
    </location>
</feature>
<dbReference type="PANTHER" id="PTHR43591">
    <property type="entry name" value="METHYLTRANSFERASE"/>
    <property type="match status" value="1"/>
</dbReference>
<proteinExistence type="predicted"/>